<feature type="transmembrane region" description="Helical" evidence="5">
    <location>
        <begin position="405"/>
        <end position="426"/>
    </location>
</feature>
<feature type="transmembrane region" description="Helical" evidence="5">
    <location>
        <begin position="142"/>
        <end position="163"/>
    </location>
</feature>
<feature type="transmembrane region" description="Helical" evidence="5">
    <location>
        <begin position="312"/>
        <end position="333"/>
    </location>
</feature>
<dbReference type="PANTHER" id="PTHR37422:SF13">
    <property type="entry name" value="LIPOPOLYSACCHARIDE BIOSYNTHESIS PROTEIN PA4999-RELATED"/>
    <property type="match status" value="1"/>
</dbReference>
<keyword evidence="8" id="KW-1185">Reference proteome</keyword>
<evidence type="ECO:0000256" key="4">
    <source>
        <dbReference type="ARBA" id="ARBA00023136"/>
    </source>
</evidence>
<dbReference type="GO" id="GO:0016874">
    <property type="term" value="F:ligase activity"/>
    <property type="evidence" value="ECO:0007669"/>
    <property type="project" value="UniProtKB-KW"/>
</dbReference>
<keyword evidence="2 5" id="KW-0812">Transmembrane</keyword>
<feature type="transmembrane region" description="Helical" evidence="5">
    <location>
        <begin position="283"/>
        <end position="300"/>
    </location>
</feature>
<feature type="transmembrane region" description="Helical" evidence="5">
    <location>
        <begin position="113"/>
        <end position="130"/>
    </location>
</feature>
<evidence type="ECO:0000313" key="8">
    <source>
        <dbReference type="Proteomes" id="UP000440498"/>
    </source>
</evidence>
<gene>
    <name evidence="7" type="ORF">GEV02_07605</name>
</gene>
<comment type="subcellular location">
    <subcellularLocation>
        <location evidence="1">Membrane</location>
        <topology evidence="1">Multi-pass membrane protein</topology>
    </subcellularLocation>
</comment>
<keyword evidence="3 5" id="KW-1133">Transmembrane helix</keyword>
<organism evidence="7 8">
    <name type="scientific">Rugamonas aquatica</name>
    <dbReference type="NCBI Taxonomy" id="2743357"/>
    <lineage>
        <taxon>Bacteria</taxon>
        <taxon>Pseudomonadati</taxon>
        <taxon>Pseudomonadota</taxon>
        <taxon>Betaproteobacteria</taxon>
        <taxon>Burkholderiales</taxon>
        <taxon>Oxalobacteraceae</taxon>
        <taxon>Telluria group</taxon>
        <taxon>Rugamonas</taxon>
    </lineage>
</organism>
<dbReference type="Proteomes" id="UP000440498">
    <property type="component" value="Unassembled WGS sequence"/>
</dbReference>
<evidence type="ECO:0000256" key="1">
    <source>
        <dbReference type="ARBA" id="ARBA00004141"/>
    </source>
</evidence>
<dbReference type="InterPro" id="IPR051533">
    <property type="entry name" value="WaaL-like"/>
</dbReference>
<feature type="domain" description="O-antigen ligase-related" evidence="6">
    <location>
        <begin position="270"/>
        <end position="412"/>
    </location>
</feature>
<keyword evidence="7" id="KW-0436">Ligase</keyword>
<proteinExistence type="predicted"/>
<evidence type="ECO:0000256" key="3">
    <source>
        <dbReference type="ARBA" id="ARBA00022989"/>
    </source>
</evidence>
<sequence length="495" mass="53116">MGLLLCLFSGLMAAVMPPGTVVRLLFVPFAVMGLILLWMMPKRATAPDNFQNLLLAGLIVLINIWPTYIVYRFGGLPSVSPTKLMWLLLLGVAGINLFSSTVPIARLSRRCKAHPWLIFCVVFLLAWRVISSATGTQPVPQVLSLASEMITCYAIFFVALATLRDEKDVFRLLALLLATAILQGGLASYESLVKHTLFDKFISVGSEDSATMIDMLREKFRDGRYRAQGTFEHPMVLAEFMAMTIPLAAVLFFSRKTGLWRWACAGFIPLAFGVIVFSRSRVGIAVLLAALLMVGGLLLLPRGKNGGRNGSSLTLVMAMFMLPVLLVAAYFALHEVSSLVAGRSAGEASSTMSRVLMLTRGVPLLEASPFFGYGNGMGAVKLGFFDGVRFNIDNYLLGVALDSGVPGLLAFIFIFAAGAWLGLRLYMQRADQAGLAAGFIAVSLVILLGCKTVLSISSGFTLAYVLIAAVIVLCETPPPADVVKSAVGSPAAALP</sequence>
<dbReference type="InterPro" id="IPR007016">
    <property type="entry name" value="O-antigen_ligase-rel_domated"/>
</dbReference>
<feature type="transmembrane region" description="Helical" evidence="5">
    <location>
        <begin position="170"/>
        <end position="189"/>
    </location>
</feature>
<accession>A0A6A7MZB2</accession>
<feature type="transmembrane region" description="Helical" evidence="5">
    <location>
        <begin position="235"/>
        <end position="253"/>
    </location>
</feature>
<evidence type="ECO:0000313" key="7">
    <source>
        <dbReference type="EMBL" id="MQA38010.1"/>
    </source>
</evidence>
<reference evidence="7 8" key="1">
    <citation type="submission" date="2019-10" db="EMBL/GenBank/DDBJ databases">
        <title>Two novel species isolated from a subtropical stream in China.</title>
        <authorList>
            <person name="Lu H."/>
        </authorList>
    </citation>
    <scope>NUCLEOTIDE SEQUENCE [LARGE SCALE GENOMIC DNA]</scope>
    <source>
        <strain evidence="7 8">FT29W</strain>
    </source>
</reference>
<feature type="transmembrane region" description="Helical" evidence="5">
    <location>
        <begin position="52"/>
        <end position="71"/>
    </location>
</feature>
<dbReference type="AlphaFoldDB" id="A0A6A7MZB2"/>
<comment type="caution">
    <text evidence="7">The sequence shown here is derived from an EMBL/GenBank/DDBJ whole genome shotgun (WGS) entry which is preliminary data.</text>
</comment>
<evidence type="ECO:0000259" key="6">
    <source>
        <dbReference type="Pfam" id="PF04932"/>
    </source>
</evidence>
<dbReference type="PANTHER" id="PTHR37422">
    <property type="entry name" value="TEICHURONIC ACID BIOSYNTHESIS PROTEIN TUAE"/>
    <property type="match status" value="1"/>
</dbReference>
<dbReference type="Pfam" id="PF04932">
    <property type="entry name" value="Wzy_C"/>
    <property type="match status" value="1"/>
</dbReference>
<protein>
    <submittedName>
        <fullName evidence="7">O-antigen ligase domain-containing protein</fullName>
    </submittedName>
</protein>
<feature type="transmembrane region" description="Helical" evidence="5">
    <location>
        <begin position="23"/>
        <end position="40"/>
    </location>
</feature>
<dbReference type="EMBL" id="WHUG01000002">
    <property type="protein sequence ID" value="MQA38010.1"/>
    <property type="molecule type" value="Genomic_DNA"/>
</dbReference>
<feature type="transmembrane region" description="Helical" evidence="5">
    <location>
        <begin position="260"/>
        <end position="277"/>
    </location>
</feature>
<feature type="transmembrane region" description="Helical" evidence="5">
    <location>
        <begin position="433"/>
        <end position="449"/>
    </location>
</feature>
<name>A0A6A7MZB2_9BURK</name>
<evidence type="ECO:0000256" key="2">
    <source>
        <dbReference type="ARBA" id="ARBA00022692"/>
    </source>
</evidence>
<evidence type="ECO:0000256" key="5">
    <source>
        <dbReference type="SAM" id="Phobius"/>
    </source>
</evidence>
<keyword evidence="4 5" id="KW-0472">Membrane</keyword>
<dbReference type="GO" id="GO:0016020">
    <property type="term" value="C:membrane"/>
    <property type="evidence" value="ECO:0007669"/>
    <property type="project" value="UniProtKB-SubCell"/>
</dbReference>
<feature type="transmembrane region" description="Helical" evidence="5">
    <location>
        <begin position="83"/>
        <end position="101"/>
    </location>
</feature>